<sequence length="197" mass="22757">MNIVIREIIPDKAAGEARCARAALGNHARREFRSTTERHPSRAAAAAIPRSRRLSPRKNAEEKKPRRWRRGRGGKKKKRKRVSVQFASRTRYRTGPDFFFSFLFFLCFFLFFREKRSGARRVDSGEELRHARSPRDSSGTIFRSAVQRASSRLAGARRMRLELESERLGGNVSYRRRTWPGRASAREHLAAIREASV</sequence>
<evidence type="ECO:0000256" key="1">
    <source>
        <dbReference type="SAM" id="MobiDB-lite"/>
    </source>
</evidence>
<feature type="compositionally biased region" description="Basic and acidic residues" evidence="1">
    <location>
        <begin position="31"/>
        <end position="40"/>
    </location>
</feature>
<proteinExistence type="predicted"/>
<comment type="caution">
    <text evidence="3">The sequence shown here is derived from an EMBL/GenBank/DDBJ whole genome shotgun (WGS) entry which is preliminary data.</text>
</comment>
<feature type="compositionally biased region" description="Basic residues" evidence="1">
    <location>
        <begin position="65"/>
        <end position="82"/>
    </location>
</feature>
<feature type="transmembrane region" description="Helical" evidence="2">
    <location>
        <begin position="95"/>
        <end position="112"/>
    </location>
</feature>
<dbReference type="AlphaFoldDB" id="A0AAW2GI02"/>
<name>A0AAW2GI02_9HYME</name>
<keyword evidence="4" id="KW-1185">Reference proteome</keyword>
<keyword evidence="2" id="KW-1133">Transmembrane helix</keyword>
<accession>A0AAW2GI02</accession>
<keyword evidence="2" id="KW-0472">Membrane</keyword>
<dbReference type="Proteomes" id="UP001430953">
    <property type="component" value="Unassembled WGS sequence"/>
</dbReference>
<protein>
    <submittedName>
        <fullName evidence="3">Uncharacterized protein</fullName>
    </submittedName>
</protein>
<evidence type="ECO:0000313" key="4">
    <source>
        <dbReference type="Proteomes" id="UP001430953"/>
    </source>
</evidence>
<evidence type="ECO:0000313" key="3">
    <source>
        <dbReference type="EMBL" id="KAL0127208.1"/>
    </source>
</evidence>
<gene>
    <name evidence="3" type="ORF">PUN28_005481</name>
</gene>
<evidence type="ECO:0000256" key="2">
    <source>
        <dbReference type="SAM" id="Phobius"/>
    </source>
</evidence>
<reference evidence="3 4" key="1">
    <citation type="submission" date="2023-03" db="EMBL/GenBank/DDBJ databases">
        <title>High recombination rates correlate with genetic variation in Cardiocondyla obscurior ants.</title>
        <authorList>
            <person name="Errbii M."/>
        </authorList>
    </citation>
    <scope>NUCLEOTIDE SEQUENCE [LARGE SCALE GENOMIC DNA]</scope>
    <source>
        <strain evidence="3">Alpha-2009</strain>
        <tissue evidence="3">Whole body</tissue>
    </source>
</reference>
<feature type="region of interest" description="Disordered" evidence="1">
    <location>
        <begin position="31"/>
        <end position="82"/>
    </location>
</feature>
<organism evidence="3 4">
    <name type="scientific">Cardiocondyla obscurior</name>
    <dbReference type="NCBI Taxonomy" id="286306"/>
    <lineage>
        <taxon>Eukaryota</taxon>
        <taxon>Metazoa</taxon>
        <taxon>Ecdysozoa</taxon>
        <taxon>Arthropoda</taxon>
        <taxon>Hexapoda</taxon>
        <taxon>Insecta</taxon>
        <taxon>Pterygota</taxon>
        <taxon>Neoptera</taxon>
        <taxon>Endopterygota</taxon>
        <taxon>Hymenoptera</taxon>
        <taxon>Apocrita</taxon>
        <taxon>Aculeata</taxon>
        <taxon>Formicoidea</taxon>
        <taxon>Formicidae</taxon>
        <taxon>Myrmicinae</taxon>
        <taxon>Cardiocondyla</taxon>
    </lineage>
</organism>
<keyword evidence="2" id="KW-0812">Transmembrane</keyword>
<dbReference type="EMBL" id="JADYXP020000004">
    <property type="protein sequence ID" value="KAL0127208.1"/>
    <property type="molecule type" value="Genomic_DNA"/>
</dbReference>